<dbReference type="STRING" id="1308866.J416_15027"/>
<dbReference type="eggNOG" id="ENOG50335K6">
    <property type="taxonomic scope" value="Bacteria"/>
</dbReference>
<evidence type="ECO:0000256" key="1">
    <source>
        <dbReference type="SAM" id="Coils"/>
    </source>
</evidence>
<dbReference type="RefSeq" id="WP_003474371.1">
    <property type="nucleotide sequence ID" value="NZ_APML01000084.1"/>
</dbReference>
<protein>
    <submittedName>
        <fullName evidence="2">Spore germination protein GerPC</fullName>
    </submittedName>
</protein>
<sequence length="180" mass="21531">MNDRAWTYITQLQQHIHQLQQHIHSLEQRIQQLETQQPSPHTTVEKLEYHFDQLKIDRLDGTLHIGITPEELSSMNDVSIPTESQHTANQSTIYDELCHYIRQEIPSYLGELEEEFHHRIHSSDRDNIINDLIQQLPKRIAYYENSNMPPPQLHEHIRINIKNEIQQGLREWFSSQERKE</sequence>
<gene>
    <name evidence="2" type="ORF">J416_15027</name>
</gene>
<dbReference type="Proteomes" id="UP000012283">
    <property type="component" value="Unassembled WGS sequence"/>
</dbReference>
<dbReference type="EMBL" id="APML01000084">
    <property type="protein sequence ID" value="ENH95653.1"/>
    <property type="molecule type" value="Genomic_DNA"/>
</dbReference>
<keyword evidence="1" id="KW-0175">Coiled coil</keyword>
<dbReference type="OrthoDB" id="2991331at2"/>
<comment type="caution">
    <text evidence="2">The sequence shown here is derived from an EMBL/GenBank/DDBJ whole genome shotgun (WGS) entry which is preliminary data.</text>
</comment>
<dbReference type="AlphaFoldDB" id="N4W621"/>
<name>N4W621_9BACI</name>
<feature type="coiled-coil region" evidence="1">
    <location>
        <begin position="9"/>
        <end position="36"/>
    </location>
</feature>
<proteinExistence type="predicted"/>
<dbReference type="Pfam" id="PF10737">
    <property type="entry name" value="GerPC"/>
    <property type="match status" value="1"/>
</dbReference>
<keyword evidence="3" id="KW-1185">Reference proteome</keyword>
<dbReference type="PATRIC" id="fig|1308866.3.peg.3023"/>
<organism evidence="2 3">
    <name type="scientific">Gracilibacillus halophilus YIM-C55.5</name>
    <dbReference type="NCBI Taxonomy" id="1308866"/>
    <lineage>
        <taxon>Bacteria</taxon>
        <taxon>Bacillati</taxon>
        <taxon>Bacillota</taxon>
        <taxon>Bacilli</taxon>
        <taxon>Bacillales</taxon>
        <taxon>Bacillaceae</taxon>
        <taxon>Gracilibacillus</taxon>
    </lineage>
</organism>
<evidence type="ECO:0000313" key="2">
    <source>
        <dbReference type="EMBL" id="ENH95653.1"/>
    </source>
</evidence>
<evidence type="ECO:0000313" key="3">
    <source>
        <dbReference type="Proteomes" id="UP000012283"/>
    </source>
</evidence>
<accession>N4W621</accession>
<dbReference type="InterPro" id="IPR019673">
    <property type="entry name" value="Spore_germination_GerPC"/>
</dbReference>
<reference evidence="2 3" key="1">
    <citation type="submission" date="2013-03" db="EMBL/GenBank/DDBJ databases">
        <title>Draft genome sequence of Gracibacillus halophilus YIM-C55.5, a moderately halophilic and thermophilic organism from the Xiaochaidamu salt lake.</title>
        <authorList>
            <person name="Sugumar T."/>
            <person name="Polireddy D.R."/>
            <person name="Antony A."/>
            <person name="Madhava Y.R."/>
            <person name="Sivakumar N."/>
        </authorList>
    </citation>
    <scope>NUCLEOTIDE SEQUENCE [LARGE SCALE GENOMIC DNA]</scope>
    <source>
        <strain evidence="2 3">YIM-C55.5</strain>
    </source>
</reference>